<accession>A0A243WE82</accession>
<dbReference type="SUPFAM" id="SSF53756">
    <property type="entry name" value="UDP-Glycosyltransferase/glycogen phosphorylase"/>
    <property type="match status" value="1"/>
</dbReference>
<reference evidence="4 5" key="1">
    <citation type="submission" date="2017-01" db="EMBL/GenBank/DDBJ databases">
        <title>A new Hymenobacter.</title>
        <authorList>
            <person name="Liang Y."/>
            <person name="Feng F."/>
        </authorList>
    </citation>
    <scope>NUCLEOTIDE SEQUENCE [LARGE SCALE GENOMIC DNA]</scope>
    <source>
        <strain evidence="4">MIMBbqt21</strain>
    </source>
</reference>
<name>A0A243WE82_9BACT</name>
<evidence type="ECO:0000313" key="5">
    <source>
        <dbReference type="Proteomes" id="UP000194873"/>
    </source>
</evidence>
<sequence>MRILLSAYACDPGLGSEEGNGFNWLWETASLGHQVWVLTTPRGKDNLEKALAARAAEPAAARIKPVYITVPRFVEYLYRWQFGVYTHYIVWQYCAWRIARQLDQQVDFDLVHHVTYNSLQMASWLWRLKKPLLLGPLGGGMQAPASLRRYLPDWFKTETMRNVIAWLLTTFDPNVRQSLRHAALVLAANRDTAELAQRLGARKVELAMSAGQPLSLYTPEYVPRPALEGRELRIMWLARIYPRKGLHLVLEALGKVDPRVKFHLDILGDGPVGSMVPGWIADAGLQDRVTWHGKVPYDTIREQYLRHDLFMLCTLRDTYAVQFTEAMALGCPILTLDLHANTDFVPDTAGIKVPVSTPEETSAALARAVEHLYDNPAELERLGRGGFAYAAQQSWPALVSRLLHRAALASHELAGLTANVDTSFQKLGRPAFGTE</sequence>
<dbReference type="Proteomes" id="UP000194873">
    <property type="component" value="Unassembled WGS sequence"/>
</dbReference>
<keyword evidence="2" id="KW-0808">Transferase</keyword>
<evidence type="ECO:0000256" key="2">
    <source>
        <dbReference type="ARBA" id="ARBA00022679"/>
    </source>
</evidence>
<protein>
    <recommendedName>
        <fullName evidence="3">Glycosyl transferase family 1 domain-containing protein</fullName>
    </recommendedName>
</protein>
<dbReference type="PANTHER" id="PTHR12526:SF510">
    <property type="entry name" value="D-INOSITOL 3-PHOSPHATE GLYCOSYLTRANSFERASE"/>
    <property type="match status" value="1"/>
</dbReference>
<keyword evidence="5" id="KW-1185">Reference proteome</keyword>
<proteinExistence type="predicted"/>
<dbReference type="RefSeq" id="WP_086593891.1">
    <property type="nucleotide sequence ID" value="NZ_MTSE01000004.1"/>
</dbReference>
<keyword evidence="1" id="KW-0328">Glycosyltransferase</keyword>
<dbReference type="PANTHER" id="PTHR12526">
    <property type="entry name" value="GLYCOSYLTRANSFERASE"/>
    <property type="match status" value="1"/>
</dbReference>
<dbReference type="AlphaFoldDB" id="A0A243WE82"/>
<evidence type="ECO:0000256" key="1">
    <source>
        <dbReference type="ARBA" id="ARBA00022676"/>
    </source>
</evidence>
<gene>
    <name evidence="4" type="ORF">BXP70_09855</name>
</gene>
<dbReference type="EMBL" id="MTSE01000004">
    <property type="protein sequence ID" value="OUJ74044.1"/>
    <property type="molecule type" value="Genomic_DNA"/>
</dbReference>
<dbReference type="Gene3D" id="3.40.50.2000">
    <property type="entry name" value="Glycogen Phosphorylase B"/>
    <property type="match status" value="2"/>
</dbReference>
<dbReference type="CDD" id="cd03801">
    <property type="entry name" value="GT4_PimA-like"/>
    <property type="match status" value="1"/>
</dbReference>
<comment type="caution">
    <text evidence="4">The sequence shown here is derived from an EMBL/GenBank/DDBJ whole genome shotgun (WGS) entry which is preliminary data.</text>
</comment>
<dbReference type="InterPro" id="IPR001296">
    <property type="entry name" value="Glyco_trans_1"/>
</dbReference>
<feature type="domain" description="Glycosyl transferase family 1" evidence="3">
    <location>
        <begin position="227"/>
        <end position="384"/>
    </location>
</feature>
<evidence type="ECO:0000313" key="4">
    <source>
        <dbReference type="EMBL" id="OUJ74044.1"/>
    </source>
</evidence>
<dbReference type="GO" id="GO:0016757">
    <property type="term" value="F:glycosyltransferase activity"/>
    <property type="evidence" value="ECO:0007669"/>
    <property type="project" value="UniProtKB-KW"/>
</dbReference>
<dbReference type="OrthoDB" id="596635at2"/>
<dbReference type="Pfam" id="PF00534">
    <property type="entry name" value="Glycos_transf_1"/>
    <property type="match status" value="1"/>
</dbReference>
<evidence type="ECO:0000259" key="3">
    <source>
        <dbReference type="Pfam" id="PF00534"/>
    </source>
</evidence>
<organism evidence="4 5">
    <name type="scientific">Hymenobacter crusticola</name>
    <dbReference type="NCBI Taxonomy" id="1770526"/>
    <lineage>
        <taxon>Bacteria</taxon>
        <taxon>Pseudomonadati</taxon>
        <taxon>Bacteroidota</taxon>
        <taxon>Cytophagia</taxon>
        <taxon>Cytophagales</taxon>
        <taxon>Hymenobacteraceae</taxon>
        <taxon>Hymenobacter</taxon>
    </lineage>
</organism>